<dbReference type="RefSeq" id="WP_130854787.1">
    <property type="nucleotide sequence ID" value="NZ_JBHLWO010000001.1"/>
</dbReference>
<dbReference type="EMBL" id="JBHLWO010000001">
    <property type="protein sequence ID" value="MFC0317189.1"/>
    <property type="molecule type" value="Genomic_DNA"/>
</dbReference>
<dbReference type="Proteomes" id="UP001589774">
    <property type="component" value="Unassembled WGS sequence"/>
</dbReference>
<reference evidence="1 2" key="1">
    <citation type="submission" date="2024-09" db="EMBL/GenBank/DDBJ databases">
        <authorList>
            <person name="Sun Q."/>
            <person name="Mori K."/>
        </authorList>
    </citation>
    <scope>NUCLEOTIDE SEQUENCE [LARGE SCALE GENOMIC DNA]</scope>
    <source>
        <strain evidence="1 2">CCM 7765</strain>
    </source>
</reference>
<keyword evidence="2" id="KW-1185">Reference proteome</keyword>
<name>A0ABV6HF17_9SPHI</name>
<sequence>MIKVEQNQGGVGYLAPDCKASLARIGAVSLPQSAWILQYEQACTCFAARCFGILQGRLSDTRGPYGCPQKLFVQLKYRLGSLRLAG</sequence>
<evidence type="ECO:0000313" key="1">
    <source>
        <dbReference type="EMBL" id="MFC0317189.1"/>
    </source>
</evidence>
<gene>
    <name evidence="1" type="ORF">ACFFI0_02665</name>
</gene>
<accession>A0ABV6HF17</accession>
<organism evidence="1 2">
    <name type="scientific">Olivibacter oleidegradans</name>
    <dbReference type="NCBI Taxonomy" id="760123"/>
    <lineage>
        <taxon>Bacteria</taxon>
        <taxon>Pseudomonadati</taxon>
        <taxon>Bacteroidota</taxon>
        <taxon>Sphingobacteriia</taxon>
        <taxon>Sphingobacteriales</taxon>
        <taxon>Sphingobacteriaceae</taxon>
        <taxon>Olivibacter</taxon>
    </lineage>
</organism>
<proteinExistence type="predicted"/>
<protein>
    <submittedName>
        <fullName evidence="1">Uncharacterized protein</fullName>
    </submittedName>
</protein>
<comment type="caution">
    <text evidence="1">The sequence shown here is derived from an EMBL/GenBank/DDBJ whole genome shotgun (WGS) entry which is preliminary data.</text>
</comment>
<evidence type="ECO:0000313" key="2">
    <source>
        <dbReference type="Proteomes" id="UP001589774"/>
    </source>
</evidence>